<protein>
    <submittedName>
        <fullName evidence="1">Uncharacterized protein</fullName>
    </submittedName>
</protein>
<comment type="caution">
    <text evidence="1">The sequence shown here is derived from an EMBL/GenBank/DDBJ whole genome shotgun (WGS) entry which is preliminary data.</text>
</comment>
<dbReference type="Proteomes" id="UP001230649">
    <property type="component" value="Unassembled WGS sequence"/>
</dbReference>
<reference evidence="1" key="1">
    <citation type="submission" date="2023-04" db="EMBL/GenBank/DDBJ databases">
        <title>Draft Genome sequencing of Naganishia species isolated from polar environments using Oxford Nanopore Technology.</title>
        <authorList>
            <person name="Leo P."/>
            <person name="Venkateswaran K."/>
        </authorList>
    </citation>
    <scope>NUCLEOTIDE SEQUENCE</scope>
    <source>
        <strain evidence="1">MNA-CCFEE 5262</strain>
    </source>
</reference>
<organism evidence="1 2">
    <name type="scientific">Naganishia adeliensis</name>
    <dbReference type="NCBI Taxonomy" id="92952"/>
    <lineage>
        <taxon>Eukaryota</taxon>
        <taxon>Fungi</taxon>
        <taxon>Dikarya</taxon>
        <taxon>Basidiomycota</taxon>
        <taxon>Agaricomycotina</taxon>
        <taxon>Tremellomycetes</taxon>
        <taxon>Filobasidiales</taxon>
        <taxon>Filobasidiaceae</taxon>
        <taxon>Naganishia</taxon>
    </lineage>
</organism>
<keyword evidence="2" id="KW-1185">Reference proteome</keyword>
<dbReference type="EMBL" id="JASBWS010000006">
    <property type="protein sequence ID" value="KAJ9115226.1"/>
    <property type="molecule type" value="Genomic_DNA"/>
</dbReference>
<proteinExistence type="predicted"/>
<accession>A0ACC2WWP0</accession>
<name>A0ACC2WWP0_9TREE</name>
<sequence length="548" mass="56659">MHKTVLFAALVALSSVHGKDRKFTIINQCDKPIWTGIFNTLNHPPIVFAESKEKTTGFKLEAKGDKKILTAPELWGGRIWPRTECKKQKDGKFVCKSGDCEGTDENCGTTGDVCTLGEWTLAPENKPEGSVAPDADWYDLSLVDGKIKVLVADDLAVDLSIVSDILETCPKELLSNDGTVCSSACKKGIGPFNVPGTCTADMVDYYHVFKDGCSDGYAHAYDDDKALQKCPKAVQPDYTITFCPDEAPSFVEQQKAFASGAGDQRQPAAEQQPGAQQPTPGTTAGQQPPASQQPPADAQPSSVPPTDQPKKRASLLASNVCTPPGFTMVKVDGQQPQGECVPKDPNAVELSDAKNDQAAETKPTPPAEGTEAQPGQDGQKTQGNANGDPDANANSPGAPGSDDAGKQTHDNAAGANAGTPAHDSSGDASKQPDAGQLAGGVPGTEASTPGQPAPVPGAGEQPAGQPVQASGGNPANTPNVKTADGNAGNAQAGGPLPNLSTQSGAEGAPADGTTPNPGDTQAESSNKHPCMGKKRHAGMKRLEEDARM</sequence>
<evidence type="ECO:0000313" key="2">
    <source>
        <dbReference type="Proteomes" id="UP001230649"/>
    </source>
</evidence>
<evidence type="ECO:0000313" key="1">
    <source>
        <dbReference type="EMBL" id="KAJ9115226.1"/>
    </source>
</evidence>
<gene>
    <name evidence="1" type="ORF">QFC20_001093</name>
</gene>